<reference evidence="1" key="1">
    <citation type="submission" date="2023-04" db="EMBL/GenBank/DDBJ databases">
        <title>A chromosome-level genome assembly of the parasitoid wasp Eretmocerus hayati.</title>
        <authorList>
            <person name="Zhong Y."/>
            <person name="Liu S."/>
            <person name="Liu Y."/>
        </authorList>
    </citation>
    <scope>NUCLEOTIDE SEQUENCE</scope>
    <source>
        <strain evidence="1">ZJU_SS_LIU_2023</strain>
    </source>
</reference>
<evidence type="ECO:0000313" key="2">
    <source>
        <dbReference type="Proteomes" id="UP001239111"/>
    </source>
</evidence>
<dbReference type="Proteomes" id="UP001239111">
    <property type="component" value="Chromosome 3"/>
</dbReference>
<dbReference type="EMBL" id="CM056743">
    <property type="protein sequence ID" value="KAJ8673844.1"/>
    <property type="molecule type" value="Genomic_DNA"/>
</dbReference>
<gene>
    <name evidence="1" type="ORF">QAD02_005106</name>
</gene>
<name>A0ACC2NRW8_9HYME</name>
<organism evidence="1 2">
    <name type="scientific">Eretmocerus hayati</name>
    <dbReference type="NCBI Taxonomy" id="131215"/>
    <lineage>
        <taxon>Eukaryota</taxon>
        <taxon>Metazoa</taxon>
        <taxon>Ecdysozoa</taxon>
        <taxon>Arthropoda</taxon>
        <taxon>Hexapoda</taxon>
        <taxon>Insecta</taxon>
        <taxon>Pterygota</taxon>
        <taxon>Neoptera</taxon>
        <taxon>Endopterygota</taxon>
        <taxon>Hymenoptera</taxon>
        <taxon>Apocrita</taxon>
        <taxon>Proctotrupomorpha</taxon>
        <taxon>Chalcidoidea</taxon>
        <taxon>Aphelinidae</taxon>
        <taxon>Aphelininae</taxon>
        <taxon>Eretmocerus</taxon>
    </lineage>
</organism>
<feature type="non-terminal residue" evidence="1">
    <location>
        <position position="1"/>
    </location>
</feature>
<protein>
    <submittedName>
        <fullName evidence="1">Uncharacterized protein</fullName>
    </submittedName>
</protein>
<feature type="non-terminal residue" evidence="1">
    <location>
        <position position="102"/>
    </location>
</feature>
<comment type="caution">
    <text evidence="1">The sequence shown here is derived from an EMBL/GenBank/DDBJ whole genome shotgun (WGS) entry which is preliminary data.</text>
</comment>
<proteinExistence type="predicted"/>
<keyword evidence="2" id="KW-1185">Reference proteome</keyword>
<evidence type="ECO:0000313" key="1">
    <source>
        <dbReference type="EMBL" id="KAJ8673844.1"/>
    </source>
</evidence>
<accession>A0ACC2NRW8</accession>
<sequence length="102" mass="11515">FQENNGPVAPESLFPLDTDECLATNGLDPETMIKKYGDIYTSKYDMEDDDFRCYAACTEVEDLRKEVSGVLNGTSNIFNGTEQYDEELNQFVHDAFYGCSTI</sequence>